<dbReference type="SMART" id="SM00387">
    <property type="entry name" value="HATPase_c"/>
    <property type="match status" value="1"/>
</dbReference>
<accession>A0A850NPD0</accession>
<evidence type="ECO:0000256" key="1">
    <source>
        <dbReference type="ARBA" id="ARBA00000085"/>
    </source>
</evidence>
<dbReference type="InterPro" id="IPR003661">
    <property type="entry name" value="HisK_dim/P_dom"/>
</dbReference>
<dbReference type="Gene3D" id="3.30.565.10">
    <property type="entry name" value="Histidine kinase-like ATPase, C-terminal domain"/>
    <property type="match status" value="1"/>
</dbReference>
<reference evidence="7 9" key="1">
    <citation type="submission" date="2020-06" db="EMBL/GenBank/DDBJ databases">
        <title>Description of novel acetic acid bacteria.</title>
        <authorList>
            <person name="Sombolestani A."/>
        </authorList>
    </citation>
    <scope>NUCLEOTIDE SEQUENCE [LARGE SCALE GENOMIC DNA]</scope>
    <source>
        <strain evidence="7 9">LMG 26838</strain>
    </source>
</reference>
<dbReference type="InterPro" id="IPR003594">
    <property type="entry name" value="HATPase_dom"/>
</dbReference>
<dbReference type="GO" id="GO:0000155">
    <property type="term" value="F:phosphorelay sensor kinase activity"/>
    <property type="evidence" value="ECO:0007669"/>
    <property type="project" value="InterPro"/>
</dbReference>
<feature type="domain" description="PAS" evidence="5">
    <location>
        <begin position="49"/>
        <end position="119"/>
    </location>
</feature>
<evidence type="ECO:0000259" key="4">
    <source>
        <dbReference type="PROSITE" id="PS50109"/>
    </source>
</evidence>
<proteinExistence type="predicted"/>
<evidence type="ECO:0000313" key="7">
    <source>
        <dbReference type="EMBL" id="NVN31601.1"/>
    </source>
</evidence>
<dbReference type="EC" id="2.7.13.3" evidence="2"/>
<dbReference type="PANTHER" id="PTHR43065">
    <property type="entry name" value="SENSOR HISTIDINE KINASE"/>
    <property type="match status" value="1"/>
</dbReference>
<feature type="domain" description="Histidine kinase" evidence="4">
    <location>
        <begin position="205"/>
        <end position="428"/>
    </location>
</feature>
<dbReference type="Proteomes" id="UP000565205">
    <property type="component" value="Unassembled WGS sequence"/>
</dbReference>
<dbReference type="InterPro" id="IPR005467">
    <property type="entry name" value="His_kinase_dom"/>
</dbReference>
<evidence type="ECO:0000313" key="8">
    <source>
        <dbReference type="Proteomes" id="UP000557688"/>
    </source>
</evidence>
<dbReference type="SUPFAM" id="SSF55785">
    <property type="entry name" value="PYP-like sensor domain (PAS domain)"/>
    <property type="match status" value="1"/>
</dbReference>
<dbReference type="InterPro" id="IPR035965">
    <property type="entry name" value="PAS-like_dom_sf"/>
</dbReference>
<evidence type="ECO:0000313" key="6">
    <source>
        <dbReference type="EMBL" id="MBB3172520.1"/>
    </source>
</evidence>
<dbReference type="PROSITE" id="PS50109">
    <property type="entry name" value="HIS_KIN"/>
    <property type="match status" value="1"/>
</dbReference>
<evidence type="ECO:0000313" key="9">
    <source>
        <dbReference type="Proteomes" id="UP000565205"/>
    </source>
</evidence>
<protein>
    <recommendedName>
        <fullName evidence="2">histidine kinase</fullName>
        <ecNumber evidence="2">2.7.13.3</ecNumber>
    </recommendedName>
</protein>
<comment type="caution">
    <text evidence="7">The sequence shown here is derived from an EMBL/GenBank/DDBJ whole genome shotgun (WGS) entry which is preliminary data.</text>
</comment>
<evidence type="ECO:0000259" key="5">
    <source>
        <dbReference type="PROSITE" id="PS50112"/>
    </source>
</evidence>
<dbReference type="Pfam" id="PF00512">
    <property type="entry name" value="HisKA"/>
    <property type="match status" value="1"/>
</dbReference>
<dbReference type="RefSeq" id="WP_176626028.1">
    <property type="nucleotide sequence ID" value="NZ_JABXXQ010000427.1"/>
</dbReference>
<name>A0A850NPD0_9PROT</name>
<dbReference type="Gene3D" id="1.10.287.130">
    <property type="match status" value="1"/>
</dbReference>
<dbReference type="SUPFAM" id="SSF55874">
    <property type="entry name" value="ATPase domain of HSP90 chaperone/DNA topoisomerase II/histidine kinase"/>
    <property type="match status" value="1"/>
</dbReference>
<dbReference type="EMBL" id="JABXXQ010000427">
    <property type="protein sequence ID" value="NVN31601.1"/>
    <property type="molecule type" value="Genomic_DNA"/>
</dbReference>
<dbReference type="NCBIfam" id="TIGR00229">
    <property type="entry name" value="sensory_box"/>
    <property type="match status" value="1"/>
</dbReference>
<reference evidence="6 8" key="2">
    <citation type="submission" date="2020-08" db="EMBL/GenBank/DDBJ databases">
        <title>Genomic Encyclopedia of Type Strains, Phase III (KMG-III): the genomes of soil and plant-associated and newly described type strains.</title>
        <authorList>
            <person name="Whitman W."/>
        </authorList>
    </citation>
    <scope>NUCLEOTIDE SEQUENCE [LARGE SCALE GENOMIC DNA]</scope>
    <source>
        <strain evidence="6 8">CECT 8088</strain>
    </source>
</reference>
<evidence type="ECO:0000256" key="2">
    <source>
        <dbReference type="ARBA" id="ARBA00012438"/>
    </source>
</evidence>
<dbReference type="SMART" id="SM00091">
    <property type="entry name" value="PAS"/>
    <property type="match status" value="1"/>
</dbReference>
<organism evidence="7 9">
    <name type="scientific">Endobacter medicaginis</name>
    <dbReference type="NCBI Taxonomy" id="1181271"/>
    <lineage>
        <taxon>Bacteria</taxon>
        <taxon>Pseudomonadati</taxon>
        <taxon>Pseudomonadota</taxon>
        <taxon>Alphaproteobacteria</taxon>
        <taxon>Acetobacterales</taxon>
        <taxon>Acetobacteraceae</taxon>
        <taxon>Endobacter</taxon>
    </lineage>
</organism>
<dbReference type="Pfam" id="PF13426">
    <property type="entry name" value="PAS_9"/>
    <property type="match status" value="1"/>
</dbReference>
<keyword evidence="3" id="KW-0597">Phosphoprotein</keyword>
<dbReference type="CDD" id="cd00130">
    <property type="entry name" value="PAS"/>
    <property type="match status" value="1"/>
</dbReference>
<dbReference type="PANTHER" id="PTHR43065:SF42">
    <property type="entry name" value="TWO-COMPONENT SENSOR PPRA"/>
    <property type="match status" value="1"/>
</dbReference>
<dbReference type="PRINTS" id="PR00344">
    <property type="entry name" value="BCTRLSENSOR"/>
</dbReference>
<comment type="catalytic activity">
    <reaction evidence="1">
        <text>ATP + protein L-histidine = ADP + protein N-phospho-L-histidine.</text>
        <dbReference type="EC" id="2.7.13.3"/>
    </reaction>
</comment>
<dbReference type="Gene3D" id="3.30.450.20">
    <property type="entry name" value="PAS domain"/>
    <property type="match status" value="1"/>
</dbReference>
<evidence type="ECO:0000256" key="3">
    <source>
        <dbReference type="ARBA" id="ARBA00022553"/>
    </source>
</evidence>
<dbReference type="AlphaFoldDB" id="A0A850NPD0"/>
<dbReference type="InterPro" id="IPR036890">
    <property type="entry name" value="HATPase_C_sf"/>
</dbReference>
<dbReference type="Pfam" id="PF02518">
    <property type="entry name" value="HATPase_c"/>
    <property type="match status" value="1"/>
</dbReference>
<gene>
    <name evidence="6" type="ORF">FHR90_000326</name>
    <name evidence="7" type="ORF">HUK83_14830</name>
</gene>
<dbReference type="EMBL" id="JACHXV010000001">
    <property type="protein sequence ID" value="MBB3172520.1"/>
    <property type="molecule type" value="Genomic_DNA"/>
</dbReference>
<dbReference type="InterPro" id="IPR004358">
    <property type="entry name" value="Sig_transdc_His_kin-like_C"/>
</dbReference>
<dbReference type="CDD" id="cd00082">
    <property type="entry name" value="HisKA"/>
    <property type="match status" value="1"/>
</dbReference>
<dbReference type="Proteomes" id="UP000557688">
    <property type="component" value="Unassembled WGS sequence"/>
</dbReference>
<keyword evidence="8" id="KW-1185">Reference proteome</keyword>
<dbReference type="SUPFAM" id="SSF47384">
    <property type="entry name" value="Homodimeric domain of signal transducing histidine kinase"/>
    <property type="match status" value="1"/>
</dbReference>
<dbReference type="InterPro" id="IPR000014">
    <property type="entry name" value="PAS"/>
</dbReference>
<dbReference type="PROSITE" id="PS50112">
    <property type="entry name" value="PAS"/>
    <property type="match status" value="1"/>
</dbReference>
<sequence length="447" mass="48107">MTDHGGKDADRTRAARLARELEAAMTRIAELEQRPRPAQPALSSLPIVAESPFRVMMEQIGEGALTLQRSGLITYCNNRFAEMLQVERDRIIGRHLRDFLRTADHARFDALLESGIETTMRDEFVLSAEGGSSLPIALSLSPLRRYASDPLICAVTADLTDQKQQDYTLHEAIGRLEAESLQRAIVEEALRQSQKMEAIGQLTGGLAHDFNNLLTAILGALEQMQSQLAQGRTDRLARYVDAAREAADRAAALTHRLLAFARRQPLDPVEVSPARLMAGMEELIRRTVGPRIEVSLAGATDGLTLCDGNQLENALLNLAINARDAMPRGGHLRLAVHGVTLSPEQAALRDLTAGRYLSIEVTDDGEGMTPEVAARAFDPFFTTKPVGQGTGLGLSTIYGFARQSGGQAEIASTVGEGTTITLLLPEVVSAPAPVVTAPMASTSLGGT</sequence>
<dbReference type="SMART" id="SM00388">
    <property type="entry name" value="HisKA"/>
    <property type="match status" value="1"/>
</dbReference>
<dbReference type="InterPro" id="IPR036097">
    <property type="entry name" value="HisK_dim/P_sf"/>
</dbReference>